<dbReference type="EMBL" id="FMYI01000004">
    <property type="protein sequence ID" value="SDC11172.1"/>
    <property type="molecule type" value="Genomic_DNA"/>
</dbReference>
<keyword evidence="2" id="KW-1185">Reference proteome</keyword>
<dbReference type="Proteomes" id="UP000242949">
    <property type="component" value="Unassembled WGS sequence"/>
</dbReference>
<proteinExistence type="predicted"/>
<accession>A0A1G6IX81</accession>
<evidence type="ECO:0000313" key="1">
    <source>
        <dbReference type="EMBL" id="SDC11172.1"/>
    </source>
</evidence>
<organism evidence="1 2">
    <name type="scientific">Pelagirhabdus alkalitolerans</name>
    <dbReference type="NCBI Taxonomy" id="1612202"/>
    <lineage>
        <taxon>Bacteria</taxon>
        <taxon>Bacillati</taxon>
        <taxon>Bacillota</taxon>
        <taxon>Bacilli</taxon>
        <taxon>Bacillales</taxon>
        <taxon>Bacillaceae</taxon>
        <taxon>Pelagirhabdus</taxon>
    </lineage>
</organism>
<dbReference type="OrthoDB" id="1097360at2"/>
<dbReference type="RefSeq" id="WP_090795178.1">
    <property type="nucleotide sequence ID" value="NZ_FMYI01000004.1"/>
</dbReference>
<dbReference type="Pfam" id="PF12784">
    <property type="entry name" value="PDDEXK_2"/>
    <property type="match status" value="1"/>
</dbReference>
<gene>
    <name evidence="1" type="ORF">SAMN05421734_104166</name>
</gene>
<dbReference type="STRING" id="1612202.SAMN05421734_104166"/>
<protein>
    <submittedName>
        <fullName evidence="1">PD-(D/E)XK nuclease family transposase</fullName>
    </submittedName>
</protein>
<evidence type="ECO:0000313" key="2">
    <source>
        <dbReference type="Proteomes" id="UP000242949"/>
    </source>
</evidence>
<reference evidence="2" key="1">
    <citation type="submission" date="2016-09" db="EMBL/GenBank/DDBJ databases">
        <authorList>
            <person name="Varghese N."/>
            <person name="Submissions S."/>
        </authorList>
    </citation>
    <scope>NUCLEOTIDE SEQUENCE [LARGE SCALE GENOMIC DNA]</scope>
    <source>
        <strain evidence="2">S5</strain>
    </source>
</reference>
<sequence>MTKQQSISLNVLADYLFSQSSPECANWRIAFLDALIQFIIDDHVKEVVYYRHHLRQSIQLEVMTKIRTQKDKHLDITIHFKEQDQYNQQRSSMYSSPFFNHVVNEPSPFIEKETLIFNLLNFNIIQESEHFHNTYQVEPKTSPYKQSESIDLHYMELLKLRPRSNQSELEKWLYFLKSVSRFEQSEYFKDWLRHEPYFNDIYTFIKQHVDKMSDEILRRTSHTKTDYLLLKQGKEYGEKKERERIAINMIRLNIPYEDMMHYTNLTQDQIDSLALNYYKSN</sequence>
<dbReference type="AlphaFoldDB" id="A0A1G6IX81"/>
<name>A0A1G6IX81_9BACI</name>